<organism evidence="2 3">
    <name type="scientific">Nitratireductor aestuarii</name>
    <dbReference type="NCBI Taxonomy" id="1735103"/>
    <lineage>
        <taxon>Bacteria</taxon>
        <taxon>Pseudomonadati</taxon>
        <taxon>Pseudomonadota</taxon>
        <taxon>Alphaproteobacteria</taxon>
        <taxon>Hyphomicrobiales</taxon>
        <taxon>Phyllobacteriaceae</taxon>
        <taxon>Nitratireductor</taxon>
    </lineage>
</organism>
<dbReference type="NCBIfam" id="TIGR02522">
    <property type="entry name" value="pilus_cpaD"/>
    <property type="match status" value="1"/>
</dbReference>
<name>A0A916RJ25_9HYPH</name>
<feature type="signal peptide" evidence="1">
    <location>
        <begin position="1"/>
        <end position="28"/>
    </location>
</feature>
<evidence type="ECO:0000313" key="3">
    <source>
        <dbReference type="Proteomes" id="UP000636264"/>
    </source>
</evidence>
<accession>A0A916RJ25</accession>
<reference evidence="2" key="2">
    <citation type="submission" date="2020-09" db="EMBL/GenBank/DDBJ databases">
        <authorList>
            <person name="Sun Q."/>
            <person name="Zhou Y."/>
        </authorList>
    </citation>
    <scope>NUCLEOTIDE SEQUENCE</scope>
    <source>
        <strain evidence="2">CGMCC 1.15320</strain>
    </source>
</reference>
<dbReference type="Proteomes" id="UP000636264">
    <property type="component" value="Unassembled WGS sequence"/>
</dbReference>
<sequence>MQISRFGKCALSALVMVAAPLVTGCAQQDQMVVNAVPDDYRTRHPIIISEKDQVLDLPVGLTSFSMTPMHRTALDGFFSNYRDSGNAVVTIMVPQGSGNAGAARSTASEFAKFIRARGVSSGRLQTVHYDANGAESAPIRISYPVMKAHTGQCGQWPEDLGNTYENRQYSNFGCSYQNNLAAQIANPSDLLTPRRMTPSDMANRGAAIGAYQRRGISGEFNSRSEVSY</sequence>
<keyword evidence="3" id="KW-1185">Reference proteome</keyword>
<dbReference type="RefSeq" id="WP_188719760.1">
    <property type="nucleotide sequence ID" value="NZ_BMIF01000002.1"/>
</dbReference>
<feature type="chain" id="PRO_5036758520" evidence="1">
    <location>
        <begin position="29"/>
        <end position="228"/>
    </location>
</feature>
<dbReference type="InterPro" id="IPR019027">
    <property type="entry name" value="Pilus_biogenesis_CpaD-related"/>
</dbReference>
<dbReference type="InterPro" id="IPR013361">
    <property type="entry name" value="Pilus_CpaD"/>
</dbReference>
<reference evidence="2" key="1">
    <citation type="journal article" date="2014" name="Int. J. Syst. Evol. Microbiol.">
        <title>Complete genome sequence of Corynebacterium casei LMG S-19264T (=DSM 44701T), isolated from a smear-ripened cheese.</title>
        <authorList>
            <consortium name="US DOE Joint Genome Institute (JGI-PGF)"/>
            <person name="Walter F."/>
            <person name="Albersmeier A."/>
            <person name="Kalinowski J."/>
            <person name="Ruckert C."/>
        </authorList>
    </citation>
    <scope>NUCLEOTIDE SEQUENCE</scope>
    <source>
        <strain evidence="2">CGMCC 1.15320</strain>
    </source>
</reference>
<comment type="caution">
    <text evidence="2">The sequence shown here is derived from an EMBL/GenBank/DDBJ whole genome shotgun (WGS) entry which is preliminary data.</text>
</comment>
<dbReference type="EMBL" id="BMIF01000002">
    <property type="protein sequence ID" value="GGA57741.1"/>
    <property type="molecule type" value="Genomic_DNA"/>
</dbReference>
<dbReference type="PROSITE" id="PS51257">
    <property type="entry name" value="PROKAR_LIPOPROTEIN"/>
    <property type="match status" value="1"/>
</dbReference>
<dbReference type="AlphaFoldDB" id="A0A916RJ25"/>
<keyword evidence="1" id="KW-0732">Signal</keyword>
<protein>
    <submittedName>
        <fullName evidence="2">Pilus biogenesis lipoprotein CpaD</fullName>
    </submittedName>
</protein>
<keyword evidence="2" id="KW-0449">Lipoprotein</keyword>
<evidence type="ECO:0000313" key="2">
    <source>
        <dbReference type="EMBL" id="GGA57741.1"/>
    </source>
</evidence>
<dbReference type="Pfam" id="PF09476">
    <property type="entry name" value="Pilus_CpaD"/>
    <property type="match status" value="1"/>
</dbReference>
<proteinExistence type="predicted"/>
<gene>
    <name evidence="2" type="ORF">GCM10011385_09070</name>
</gene>
<evidence type="ECO:0000256" key="1">
    <source>
        <dbReference type="SAM" id="SignalP"/>
    </source>
</evidence>